<reference evidence="2 3" key="1">
    <citation type="journal article" date="2016" name="PLoS ONE">
        <title>Complete Genome Sequence and Comparative Genomics of a Novel Myxobacterium Myxococcus hansupus.</title>
        <authorList>
            <person name="Sharma G."/>
            <person name="Narwani T."/>
            <person name="Subramanian S."/>
        </authorList>
    </citation>
    <scope>NUCLEOTIDE SEQUENCE [LARGE SCALE GENOMIC DNA]</scope>
    <source>
        <strain evidence="3">mixupus</strain>
    </source>
</reference>
<dbReference type="RefSeq" id="WP_002639891.1">
    <property type="nucleotide sequence ID" value="NZ_CP012109.1"/>
</dbReference>
<feature type="chain" id="PRO_5005212039" evidence="1">
    <location>
        <begin position="19"/>
        <end position="168"/>
    </location>
</feature>
<evidence type="ECO:0000313" key="3">
    <source>
        <dbReference type="Proteomes" id="UP000009026"/>
    </source>
</evidence>
<dbReference type="PATRIC" id="fig|1297742.4.peg.2140"/>
<dbReference type="STRING" id="1297742.A176_002115"/>
<dbReference type="KEGG" id="mym:A176_002115"/>
<dbReference type="AlphaFoldDB" id="A0A0H4WUE9"/>
<keyword evidence="1" id="KW-0732">Signal</keyword>
<evidence type="ECO:0000256" key="1">
    <source>
        <dbReference type="SAM" id="SignalP"/>
    </source>
</evidence>
<gene>
    <name evidence="2" type="ORF">A176_002115</name>
</gene>
<keyword evidence="2" id="KW-0449">Lipoprotein</keyword>
<proteinExistence type="predicted"/>
<accession>A0A0H4WUE9</accession>
<dbReference type="OrthoDB" id="5381440at2"/>
<organism evidence="2 3">
    <name type="scientific">Pseudomyxococcus hansupus</name>
    <dbReference type="NCBI Taxonomy" id="1297742"/>
    <lineage>
        <taxon>Bacteria</taxon>
        <taxon>Pseudomonadati</taxon>
        <taxon>Myxococcota</taxon>
        <taxon>Myxococcia</taxon>
        <taxon>Myxococcales</taxon>
        <taxon>Cystobacterineae</taxon>
        <taxon>Myxococcaceae</taxon>
        <taxon>Pseudomyxococcus</taxon>
    </lineage>
</organism>
<dbReference type="EMBL" id="CP012109">
    <property type="protein sequence ID" value="AKQ65203.1"/>
    <property type="molecule type" value="Genomic_DNA"/>
</dbReference>
<dbReference type="Proteomes" id="UP000009026">
    <property type="component" value="Chromosome"/>
</dbReference>
<keyword evidence="3" id="KW-1185">Reference proteome</keyword>
<evidence type="ECO:0000313" key="2">
    <source>
        <dbReference type="EMBL" id="AKQ65203.1"/>
    </source>
</evidence>
<sequence length="168" mass="17542">MNLRLLSPLLLLALPACGPDAEPAGRFGLALTMERAVADEVQALQVAVVTRGSSLNCTEVQRTCLSTQARRDSLLVLKDSQGRESRALRFPVDLAALQSGGSLQLAVDVPVGRDYALVIEAITTGTTPTFLGSSCNYLREVNAGDNPPLIAAPLTLTGGGECNPSIAP</sequence>
<feature type="signal peptide" evidence="1">
    <location>
        <begin position="1"/>
        <end position="18"/>
    </location>
</feature>
<name>A0A0H4WUE9_9BACT</name>
<protein>
    <submittedName>
        <fullName evidence="2">Putative lipoprotein</fullName>
    </submittedName>
</protein>
<dbReference type="eggNOG" id="ENOG50316NU">
    <property type="taxonomic scope" value="Bacteria"/>
</dbReference>